<gene>
    <name evidence="2" type="ORF">g.54180</name>
</gene>
<proteinExistence type="predicted"/>
<feature type="compositionally biased region" description="Basic and acidic residues" evidence="1">
    <location>
        <begin position="54"/>
        <end position="66"/>
    </location>
</feature>
<feature type="compositionally biased region" description="Basic and acidic residues" evidence="1">
    <location>
        <begin position="18"/>
        <end position="46"/>
    </location>
</feature>
<feature type="compositionally biased region" description="Low complexity" evidence="1">
    <location>
        <begin position="186"/>
        <end position="195"/>
    </location>
</feature>
<accession>A0A146LAR2</accession>
<name>A0A146LAR2_LYGHE</name>
<sequence length="204" mass="22530">FITSEQSTHHVRMIGGKVVKEEIIHKEPAGRKTVDDSEPDGFKGKPSEPSTRQQPKEPGNKTEETTAQRTRIVAGKVIREEIKHDKPAGVTKVDDTKPEPKAREEPRKLKELPKHPQGEQSVEESTTLHTRIIGGKVIREDVIHDKPAGVSSVPEKQDRSLPKSTTPRDQEGKSPKEGRIGTVTNESTESHSSSTDLITSEQST</sequence>
<feature type="region of interest" description="Disordered" evidence="1">
    <location>
        <begin position="1"/>
        <end position="204"/>
    </location>
</feature>
<dbReference type="EMBL" id="GDHC01013156">
    <property type="protein sequence ID" value="JAQ05473.1"/>
    <property type="molecule type" value="Transcribed_RNA"/>
</dbReference>
<evidence type="ECO:0000313" key="2">
    <source>
        <dbReference type="EMBL" id="JAQ05473.1"/>
    </source>
</evidence>
<protein>
    <submittedName>
        <fullName evidence="2">Uncharacterized protein</fullName>
    </submittedName>
</protein>
<feature type="non-terminal residue" evidence="2">
    <location>
        <position position="204"/>
    </location>
</feature>
<reference evidence="2" key="1">
    <citation type="journal article" date="2016" name="Gigascience">
        <title>De novo construction of an expanded transcriptome assembly for the western tarnished plant bug, Lygus hesperus.</title>
        <authorList>
            <person name="Tassone E.E."/>
            <person name="Geib S.M."/>
            <person name="Hall B."/>
            <person name="Fabrick J.A."/>
            <person name="Brent C.S."/>
            <person name="Hull J.J."/>
        </authorList>
    </citation>
    <scope>NUCLEOTIDE SEQUENCE</scope>
</reference>
<evidence type="ECO:0000256" key="1">
    <source>
        <dbReference type="SAM" id="MobiDB-lite"/>
    </source>
</evidence>
<feature type="compositionally biased region" description="Basic and acidic residues" evidence="1">
    <location>
        <begin position="155"/>
        <end position="179"/>
    </location>
</feature>
<feature type="compositionally biased region" description="Basic and acidic residues" evidence="1">
    <location>
        <begin position="137"/>
        <end position="147"/>
    </location>
</feature>
<feature type="compositionally biased region" description="Basic and acidic residues" evidence="1">
    <location>
        <begin position="77"/>
        <end position="117"/>
    </location>
</feature>
<feature type="non-terminal residue" evidence="2">
    <location>
        <position position="1"/>
    </location>
</feature>
<feature type="compositionally biased region" description="Polar residues" evidence="1">
    <location>
        <begin position="118"/>
        <end position="129"/>
    </location>
</feature>
<organism evidence="2">
    <name type="scientific">Lygus hesperus</name>
    <name type="common">Western plant bug</name>
    <dbReference type="NCBI Taxonomy" id="30085"/>
    <lineage>
        <taxon>Eukaryota</taxon>
        <taxon>Metazoa</taxon>
        <taxon>Ecdysozoa</taxon>
        <taxon>Arthropoda</taxon>
        <taxon>Hexapoda</taxon>
        <taxon>Insecta</taxon>
        <taxon>Pterygota</taxon>
        <taxon>Neoptera</taxon>
        <taxon>Paraneoptera</taxon>
        <taxon>Hemiptera</taxon>
        <taxon>Heteroptera</taxon>
        <taxon>Panheteroptera</taxon>
        <taxon>Cimicomorpha</taxon>
        <taxon>Miridae</taxon>
        <taxon>Mirini</taxon>
        <taxon>Lygus</taxon>
    </lineage>
</organism>
<dbReference type="AlphaFoldDB" id="A0A146LAR2"/>